<gene>
    <name evidence="3" type="ORF">GA0070214_101292</name>
</gene>
<dbReference type="GO" id="GO:0004826">
    <property type="term" value="F:phenylalanine-tRNA ligase activity"/>
    <property type="evidence" value="ECO:0007669"/>
    <property type="project" value="InterPro"/>
</dbReference>
<keyword evidence="3" id="KW-0670">Pyruvate</keyword>
<proteinExistence type="predicted"/>
<sequence length="270" mass="28344">MRFRHAPEVWSTFPELTCGVLHATGITPAVDVAPRLARYADTARARLAAGTEGGFPEIQAWRRAFARTGSPPTRYRCAAESLLRRFRRDGALPRLHPLVDLGNALSLGYAVPVAVLDLARIAGDLTVRPALGTETYLTLGGDEEHPDPGELIFADAAGRAHSRRWTHRQSGASAVRAETAEVLVVIEAMHEGGAGTVPRMLGELAGALAEEWGAPARTAVLTPEAPTFAAPVLGTAGDLGVSRGGGAPDGRATGSTRAVRTAPADPARSR</sequence>
<feature type="region of interest" description="Disordered" evidence="1">
    <location>
        <begin position="238"/>
        <end position="270"/>
    </location>
</feature>
<name>A0A1C4U2T3_9ACTN</name>
<reference evidence="4" key="1">
    <citation type="submission" date="2016-06" db="EMBL/GenBank/DDBJ databases">
        <authorList>
            <person name="Varghese N."/>
            <person name="Submissions Spin"/>
        </authorList>
    </citation>
    <scope>NUCLEOTIDE SEQUENCE [LARGE SCALE GENOMIC DNA]</scope>
    <source>
        <strain evidence="4">DSM 45246</strain>
    </source>
</reference>
<dbReference type="PANTHER" id="PTHR39209">
    <property type="match status" value="1"/>
</dbReference>
<dbReference type="InterPro" id="IPR005146">
    <property type="entry name" value="B3/B4_tRNA-bd"/>
</dbReference>
<evidence type="ECO:0000256" key="1">
    <source>
        <dbReference type="SAM" id="MobiDB-lite"/>
    </source>
</evidence>
<evidence type="ECO:0000313" key="4">
    <source>
        <dbReference type="Proteomes" id="UP000199629"/>
    </source>
</evidence>
<dbReference type="SUPFAM" id="SSF56037">
    <property type="entry name" value="PheT/TilS domain"/>
    <property type="match status" value="1"/>
</dbReference>
<dbReference type="SMART" id="SM00873">
    <property type="entry name" value="B3_4"/>
    <property type="match status" value="1"/>
</dbReference>
<dbReference type="AlphaFoldDB" id="A0A1C4U2T3"/>
<dbReference type="Gene3D" id="3.50.40.10">
    <property type="entry name" value="Phenylalanyl-trna Synthetase, Chain B, domain 3"/>
    <property type="match status" value="1"/>
</dbReference>
<dbReference type="InterPro" id="IPR020825">
    <property type="entry name" value="Phe-tRNA_synthase-like_B3/B4"/>
</dbReference>
<evidence type="ECO:0000313" key="3">
    <source>
        <dbReference type="EMBL" id="SCE65954.1"/>
    </source>
</evidence>
<organism evidence="3 4">
    <name type="scientific">Micromonospora chaiyaphumensis</name>
    <dbReference type="NCBI Taxonomy" id="307119"/>
    <lineage>
        <taxon>Bacteria</taxon>
        <taxon>Bacillati</taxon>
        <taxon>Actinomycetota</taxon>
        <taxon>Actinomycetes</taxon>
        <taxon>Micromonosporales</taxon>
        <taxon>Micromonosporaceae</taxon>
        <taxon>Micromonospora</taxon>
    </lineage>
</organism>
<dbReference type="Pfam" id="PF03483">
    <property type="entry name" value="B3_4"/>
    <property type="match status" value="1"/>
</dbReference>
<dbReference type="Proteomes" id="UP000199629">
    <property type="component" value="Unassembled WGS sequence"/>
</dbReference>
<protein>
    <submittedName>
        <fullName evidence="3">Phosphoenolpyruvate synthase</fullName>
    </submittedName>
</protein>
<dbReference type="EMBL" id="FMCS01000001">
    <property type="protein sequence ID" value="SCE65954.1"/>
    <property type="molecule type" value="Genomic_DNA"/>
</dbReference>
<keyword evidence="4" id="KW-1185">Reference proteome</keyword>
<evidence type="ECO:0000259" key="2">
    <source>
        <dbReference type="SMART" id="SM00873"/>
    </source>
</evidence>
<dbReference type="PANTHER" id="PTHR39209:SF2">
    <property type="entry name" value="CYTOPLASMIC PROTEIN"/>
    <property type="match status" value="1"/>
</dbReference>
<dbReference type="RefSeq" id="WP_091258174.1">
    <property type="nucleotide sequence ID" value="NZ_FMCS01000001.1"/>
</dbReference>
<dbReference type="GO" id="GO:0003723">
    <property type="term" value="F:RNA binding"/>
    <property type="evidence" value="ECO:0007669"/>
    <property type="project" value="InterPro"/>
</dbReference>
<feature type="domain" description="B3/B4 tRNA-binding" evidence="2">
    <location>
        <begin position="59"/>
        <end position="213"/>
    </location>
</feature>
<accession>A0A1C4U2T3</accession>